<dbReference type="EMBL" id="LAZR01024906">
    <property type="protein sequence ID" value="KKL73607.1"/>
    <property type="molecule type" value="Genomic_DNA"/>
</dbReference>
<organism evidence="2">
    <name type="scientific">marine sediment metagenome</name>
    <dbReference type="NCBI Taxonomy" id="412755"/>
    <lineage>
        <taxon>unclassified sequences</taxon>
        <taxon>metagenomes</taxon>
        <taxon>ecological metagenomes</taxon>
    </lineage>
</organism>
<keyword evidence="1" id="KW-0472">Membrane</keyword>
<comment type="caution">
    <text evidence="2">The sequence shown here is derived from an EMBL/GenBank/DDBJ whole genome shotgun (WGS) entry which is preliminary data.</text>
</comment>
<dbReference type="AlphaFoldDB" id="A0A0F9HEU6"/>
<reference evidence="2" key="1">
    <citation type="journal article" date="2015" name="Nature">
        <title>Complex archaea that bridge the gap between prokaryotes and eukaryotes.</title>
        <authorList>
            <person name="Spang A."/>
            <person name="Saw J.H."/>
            <person name="Jorgensen S.L."/>
            <person name="Zaremba-Niedzwiedzka K."/>
            <person name="Martijn J."/>
            <person name="Lind A.E."/>
            <person name="van Eijk R."/>
            <person name="Schleper C."/>
            <person name="Guy L."/>
            <person name="Ettema T.J."/>
        </authorList>
    </citation>
    <scope>NUCLEOTIDE SEQUENCE</scope>
</reference>
<keyword evidence="1" id="KW-1133">Transmembrane helix</keyword>
<proteinExistence type="predicted"/>
<evidence type="ECO:0000256" key="1">
    <source>
        <dbReference type="SAM" id="Phobius"/>
    </source>
</evidence>
<name>A0A0F9HEU6_9ZZZZ</name>
<sequence length="61" mass="6886">MPSLARYLASFTILAGSLETSLPLVWGTMQYEQKLLQPLIIEIEVFILFSLLAKKFSKPIS</sequence>
<accession>A0A0F9HEU6</accession>
<evidence type="ECO:0000313" key="2">
    <source>
        <dbReference type="EMBL" id="KKL73607.1"/>
    </source>
</evidence>
<feature type="transmembrane region" description="Helical" evidence="1">
    <location>
        <begin position="7"/>
        <end position="29"/>
    </location>
</feature>
<gene>
    <name evidence="2" type="ORF">LCGC14_2073180</name>
</gene>
<protein>
    <submittedName>
        <fullName evidence="2">Uncharacterized protein</fullName>
    </submittedName>
</protein>
<keyword evidence="1" id="KW-0812">Transmembrane</keyword>